<protein>
    <submittedName>
        <fullName evidence="1">Uncharacterized protein</fullName>
    </submittedName>
</protein>
<evidence type="ECO:0000313" key="1">
    <source>
        <dbReference type="EMBL" id="CAL1287311.1"/>
    </source>
</evidence>
<organism evidence="1 2">
    <name type="scientific">Larinioides sclopetarius</name>
    <dbReference type="NCBI Taxonomy" id="280406"/>
    <lineage>
        <taxon>Eukaryota</taxon>
        <taxon>Metazoa</taxon>
        <taxon>Ecdysozoa</taxon>
        <taxon>Arthropoda</taxon>
        <taxon>Chelicerata</taxon>
        <taxon>Arachnida</taxon>
        <taxon>Araneae</taxon>
        <taxon>Araneomorphae</taxon>
        <taxon>Entelegynae</taxon>
        <taxon>Araneoidea</taxon>
        <taxon>Araneidae</taxon>
        <taxon>Larinioides</taxon>
    </lineage>
</organism>
<name>A0AAV2ATK0_9ARAC</name>
<reference evidence="1 2" key="1">
    <citation type="submission" date="2024-04" db="EMBL/GenBank/DDBJ databases">
        <authorList>
            <person name="Rising A."/>
            <person name="Reimegard J."/>
            <person name="Sonavane S."/>
            <person name="Akerstrom W."/>
            <person name="Nylinder S."/>
            <person name="Hedman E."/>
            <person name="Kallberg Y."/>
        </authorList>
    </citation>
    <scope>NUCLEOTIDE SEQUENCE [LARGE SCALE GENOMIC DNA]</scope>
</reference>
<gene>
    <name evidence="1" type="ORF">LARSCL_LOCUS14753</name>
</gene>
<dbReference type="Proteomes" id="UP001497382">
    <property type="component" value="Unassembled WGS sequence"/>
</dbReference>
<sequence>MKSAELKSINQKIVHERRKSLICLPRLKIISVSFRST</sequence>
<keyword evidence="2" id="KW-1185">Reference proteome</keyword>
<evidence type="ECO:0000313" key="2">
    <source>
        <dbReference type="Proteomes" id="UP001497382"/>
    </source>
</evidence>
<comment type="caution">
    <text evidence="1">The sequence shown here is derived from an EMBL/GenBank/DDBJ whole genome shotgun (WGS) entry which is preliminary data.</text>
</comment>
<proteinExistence type="predicted"/>
<dbReference type="AlphaFoldDB" id="A0AAV2ATK0"/>
<accession>A0AAV2ATK0</accession>
<dbReference type="EMBL" id="CAXIEN010000216">
    <property type="protein sequence ID" value="CAL1287311.1"/>
    <property type="molecule type" value="Genomic_DNA"/>
</dbReference>